<dbReference type="PROSITE" id="PS01124">
    <property type="entry name" value="HTH_ARAC_FAMILY_2"/>
    <property type="match status" value="1"/>
</dbReference>
<evidence type="ECO:0000256" key="3">
    <source>
        <dbReference type="ARBA" id="ARBA00023163"/>
    </source>
</evidence>
<keyword evidence="1" id="KW-0805">Transcription regulation</keyword>
<dbReference type="PANTHER" id="PTHR47893">
    <property type="entry name" value="REGULATORY PROTEIN PCHR"/>
    <property type="match status" value="1"/>
</dbReference>
<dbReference type="InterPro" id="IPR009057">
    <property type="entry name" value="Homeodomain-like_sf"/>
</dbReference>
<dbReference type="AlphaFoldDB" id="A0AAX1N991"/>
<evidence type="ECO:0000256" key="2">
    <source>
        <dbReference type="ARBA" id="ARBA00023125"/>
    </source>
</evidence>
<keyword evidence="2" id="KW-0238">DNA-binding</keyword>
<name>A0AAX1N991_9BACT</name>
<dbReference type="Pfam" id="PF12833">
    <property type="entry name" value="HTH_18"/>
    <property type="match status" value="1"/>
</dbReference>
<dbReference type="GO" id="GO:0003700">
    <property type="term" value="F:DNA-binding transcription factor activity"/>
    <property type="evidence" value="ECO:0007669"/>
    <property type="project" value="InterPro"/>
</dbReference>
<dbReference type="SMART" id="SM00342">
    <property type="entry name" value="HTH_ARAC"/>
    <property type="match status" value="1"/>
</dbReference>
<evidence type="ECO:0000313" key="6">
    <source>
        <dbReference type="Proteomes" id="UP000678679"/>
    </source>
</evidence>
<gene>
    <name evidence="5" type="ORF">KMW28_05285</name>
</gene>
<dbReference type="InterPro" id="IPR018062">
    <property type="entry name" value="HTH_AraC-typ_CS"/>
</dbReference>
<dbReference type="InterPro" id="IPR053142">
    <property type="entry name" value="PchR_regulatory_protein"/>
</dbReference>
<dbReference type="PRINTS" id="PR00032">
    <property type="entry name" value="HTHARAC"/>
</dbReference>
<dbReference type="KEGG" id="fya:KMW28_05285"/>
<dbReference type="Gene3D" id="1.10.10.60">
    <property type="entry name" value="Homeodomain-like"/>
    <property type="match status" value="1"/>
</dbReference>
<keyword evidence="6" id="KW-1185">Reference proteome</keyword>
<dbReference type="InterPro" id="IPR018060">
    <property type="entry name" value="HTH_AraC"/>
</dbReference>
<reference evidence="5 6" key="1">
    <citation type="submission" date="2021-05" db="EMBL/GenBank/DDBJ databases">
        <title>Comparative genomic studies on the polysaccharide-degrading batcterial strains of the Flammeovirga genus.</title>
        <authorList>
            <person name="Zewei F."/>
            <person name="Zheng Z."/>
            <person name="Yu L."/>
            <person name="Ruyue G."/>
            <person name="Yanhong M."/>
            <person name="Yuanyuan C."/>
            <person name="Jingyan G."/>
            <person name="Wenjun H."/>
        </authorList>
    </citation>
    <scope>NUCLEOTIDE SEQUENCE [LARGE SCALE GENOMIC DNA]</scope>
    <source>
        <strain evidence="5 6">NBRC:100898</strain>
    </source>
</reference>
<dbReference type="GO" id="GO:0043565">
    <property type="term" value="F:sequence-specific DNA binding"/>
    <property type="evidence" value="ECO:0007669"/>
    <property type="project" value="InterPro"/>
</dbReference>
<dbReference type="Proteomes" id="UP000678679">
    <property type="component" value="Chromosome 1"/>
</dbReference>
<proteinExistence type="predicted"/>
<evidence type="ECO:0000313" key="5">
    <source>
        <dbReference type="EMBL" id="QWG02996.1"/>
    </source>
</evidence>
<organism evidence="5 6">
    <name type="scientific">Flammeovirga yaeyamensis</name>
    <dbReference type="NCBI Taxonomy" id="367791"/>
    <lineage>
        <taxon>Bacteria</taxon>
        <taxon>Pseudomonadati</taxon>
        <taxon>Bacteroidota</taxon>
        <taxon>Cytophagia</taxon>
        <taxon>Cytophagales</taxon>
        <taxon>Flammeovirgaceae</taxon>
        <taxon>Flammeovirga</taxon>
    </lineage>
</organism>
<protein>
    <submittedName>
        <fullName evidence="5">Helix-turn-helix domain-containing protein</fullName>
    </submittedName>
</protein>
<accession>A0AAX1N991</accession>
<dbReference type="SUPFAM" id="SSF46689">
    <property type="entry name" value="Homeodomain-like"/>
    <property type="match status" value="2"/>
</dbReference>
<sequence>MNIPRLEFKEGNILQLMDQLIDNFGGERKQGTYNLNHELLKAEIRYIELGKGVEITLNSIKFSEDYNVLFNGNNQKDRHLCYRFSLLGDFVNGFPFDENKVSKSEGMAIFDTAMTFETIMRKNQWHQWLGIRISKSIIENNFSHFLDYFGDVFNKEKTWMIYDHTPLEVNLLLKELFDLKHQKKLIPVENAFIIAKSSEIIGIFYERILSRKVLQNKYVHEEDLKALFKIKDDILSTFEMPPSLEEIAEKYGFSVSKLRRDFQKVFGTSIHKFHQNYRLEEAKIALAAKNRTVTEISRTFGYKSIAKFSYAFKKKFGIAPSEFALK</sequence>
<dbReference type="EMBL" id="CP076132">
    <property type="protein sequence ID" value="QWG02996.1"/>
    <property type="molecule type" value="Genomic_DNA"/>
</dbReference>
<feature type="domain" description="HTH araC/xylS-type" evidence="4">
    <location>
        <begin position="228"/>
        <end position="326"/>
    </location>
</feature>
<evidence type="ECO:0000259" key="4">
    <source>
        <dbReference type="PROSITE" id="PS01124"/>
    </source>
</evidence>
<dbReference type="PROSITE" id="PS00041">
    <property type="entry name" value="HTH_ARAC_FAMILY_1"/>
    <property type="match status" value="1"/>
</dbReference>
<evidence type="ECO:0000256" key="1">
    <source>
        <dbReference type="ARBA" id="ARBA00023015"/>
    </source>
</evidence>
<keyword evidence="3" id="KW-0804">Transcription</keyword>
<dbReference type="InterPro" id="IPR020449">
    <property type="entry name" value="Tscrpt_reg_AraC-type_HTH"/>
</dbReference>
<dbReference type="PANTHER" id="PTHR47893:SF1">
    <property type="entry name" value="REGULATORY PROTEIN PCHR"/>
    <property type="match status" value="1"/>
</dbReference>
<dbReference type="RefSeq" id="WP_169664457.1">
    <property type="nucleotide sequence ID" value="NZ_CP076132.1"/>
</dbReference>